<feature type="compositionally biased region" description="Basic and acidic residues" evidence="1">
    <location>
        <begin position="225"/>
        <end position="239"/>
    </location>
</feature>
<dbReference type="PANTHER" id="PTHR46917">
    <property type="entry name" value="MORN REPEAT-CONTAINING PROTEIN 2"/>
    <property type="match status" value="1"/>
</dbReference>
<dbReference type="InterPro" id="IPR052849">
    <property type="entry name" value="MORN_repeat_protein"/>
</dbReference>
<feature type="region of interest" description="Disordered" evidence="1">
    <location>
        <begin position="214"/>
        <end position="245"/>
    </location>
</feature>
<accession>A0A132NU30</accession>
<evidence type="ECO:0000313" key="2">
    <source>
        <dbReference type="EMBL" id="KWX13578.1"/>
    </source>
</evidence>
<evidence type="ECO:0000256" key="1">
    <source>
        <dbReference type="SAM" id="MobiDB-lite"/>
    </source>
</evidence>
<dbReference type="AlphaFoldDB" id="A0A132NU30"/>
<organism evidence="2 3">
    <name type="scientific">Giardia duodenalis assemblage B</name>
    <dbReference type="NCBI Taxonomy" id="1394984"/>
    <lineage>
        <taxon>Eukaryota</taxon>
        <taxon>Metamonada</taxon>
        <taxon>Diplomonadida</taxon>
        <taxon>Hexamitidae</taxon>
        <taxon>Giardiinae</taxon>
        <taxon>Giardia</taxon>
    </lineage>
</organism>
<protein>
    <submittedName>
        <fullName evidence="2">Uncharacterized protein</fullName>
    </submittedName>
</protein>
<proteinExistence type="predicted"/>
<gene>
    <name evidence="2" type="ORF">QR46_2450</name>
</gene>
<dbReference type="EMBL" id="JXTI01000064">
    <property type="protein sequence ID" value="KWX13578.1"/>
    <property type="molecule type" value="Genomic_DNA"/>
</dbReference>
<dbReference type="SUPFAM" id="SSF82185">
    <property type="entry name" value="Histone H3 K4-specific methyltransferase SET7/9 N-terminal domain"/>
    <property type="match status" value="1"/>
</dbReference>
<feature type="region of interest" description="Disordered" evidence="1">
    <location>
        <begin position="25"/>
        <end position="48"/>
    </location>
</feature>
<reference evidence="2 3" key="1">
    <citation type="journal article" date="2015" name="Mol. Biochem. Parasitol.">
        <title>Identification of polymorphic genes for use in assemblage B genotyping assays through comparative genomics of multiple assemblage B Giardia duodenalis isolates.</title>
        <authorList>
            <person name="Wielinga C."/>
            <person name="Thompson R.C."/>
            <person name="Monis P."/>
            <person name="Ryan U."/>
        </authorList>
    </citation>
    <scope>NUCLEOTIDE SEQUENCE [LARGE SCALE GENOMIC DNA]</scope>
    <source>
        <strain evidence="2 3">BAH15c1</strain>
    </source>
</reference>
<evidence type="ECO:0000313" key="3">
    <source>
        <dbReference type="Proteomes" id="UP000070089"/>
    </source>
</evidence>
<name>A0A132NU30_GIAIN</name>
<comment type="caution">
    <text evidence="2">The sequence shown here is derived from an EMBL/GenBank/DDBJ whole genome shotgun (WGS) entry which is preliminary data.</text>
</comment>
<dbReference type="Proteomes" id="UP000070089">
    <property type="component" value="Unassembled WGS sequence"/>
</dbReference>
<dbReference type="OrthoDB" id="437960at2759"/>
<dbReference type="VEuPathDB" id="GiardiaDB:QR46_2450"/>
<dbReference type="PANTHER" id="PTHR46917:SF1">
    <property type="entry name" value="MORN REPEAT-CONTAINING PROTEIN 2"/>
    <property type="match status" value="1"/>
</dbReference>
<sequence length="245" mass="26942">MSRLDLSSGKSSPKPIGYLFVFQKEQSMPPKPKQSDAPQEKKTMADVPELPAKGTQKFIYASGTVYEGEYDTIDGQIYRHGFGKLIENLSTVDPDECPGFDPLEPPPGSCRAQVFDGLWAKDAFQKGKISYVDGSEYTGQIDCNGSYVTGGVYTFPCGSKWIGGFLGCEMHGEGHFIDKDGVVWKGTMEHNNCSSMVRVHGYIYKEPVLFEKDGDSQVSEASAPSRKDTDKVESTDQHPGKAQKK</sequence>